<keyword evidence="4" id="KW-0472">Membrane</keyword>
<evidence type="ECO:0000256" key="1">
    <source>
        <dbReference type="ARBA" id="ARBA00022658"/>
    </source>
</evidence>
<feature type="region of interest" description="Disordered" evidence="3">
    <location>
        <begin position="309"/>
        <end position="362"/>
    </location>
</feature>
<keyword evidence="1 2" id="KW-0344">Guanine-nucleotide releasing factor</keyword>
<reference evidence="7" key="2">
    <citation type="submission" date="2025-09" db="UniProtKB">
        <authorList>
            <consortium name="Ensembl"/>
        </authorList>
    </citation>
    <scope>IDENTIFICATION</scope>
</reference>
<feature type="transmembrane region" description="Helical" evidence="4">
    <location>
        <begin position="21"/>
        <end position="46"/>
    </location>
</feature>
<dbReference type="Proteomes" id="UP000694408">
    <property type="component" value="Unplaced"/>
</dbReference>
<keyword evidence="4" id="KW-1133">Transmembrane helix</keyword>
<dbReference type="PANTHER" id="PTHR23113:SF193">
    <property type="entry name" value="RAS-SPECIFIC GUANINE NUCLEOTIDE-RELEASING FACTOR 1"/>
    <property type="match status" value="1"/>
</dbReference>
<sequence length="732" mass="81626">MFLHQIFYQGLKARISSWPTLVLGECCCPLLILLLILLLLLLLFLLQLHRHLPTSSRALHTMSWLGHEVWVPGFSPGSIPTCVSHGDTHRNRAPSCTASHGLLVLFQAGATEISFLCRSDASLYCDDVDIRFSKTMNSCKVLQIRYASVERLLERLTDLRFLSIDFLNTFLHSYRVFTTALVVLDKLITIYKKPISAIPARSLELLFANSQNNKLLYGEPPKSPRANRKFSSPPPLSLSKSSSPSRRRKLSLNIPIITGGKALDLAALSCSSNGYAGVYSSMAPFSKTTLDINKLYVSSAYPNKIPDEGEAAAEKQEESLPGKQSSEVSVREESDTDPNHSDEAEAEASPTKSPTTPKSVKCKNSSDFSLFSYNNGMVMTSCRDLDSTRSALSATSAFAIATAGANEGTPTKEKYRRMSLASAGFPTDQRNGDKEFVIRRAATNRVLNVLRHWVSKHSQDFETNEELKFRVIGFLEEVIHDPELLTQERKAAANIIRTLTQEDPGDNQITLEEVVQMVNTPSLMAAEGTETPACCCLCPRGSHRVPKVSNLIASEIIRNEDIAARASAIEKWVAVADICRCLHNYNAVLEITSSLNRSAIFRLKKTWLKVSKQTKALIDKLQKLVSSEGRFKNLREALKNCDPPCVPYLGMYLTDLAFIEEGTPNYTEDGLVNFSKMRMISHIIREIRQFQQTSYKIEHQPKVTQYLLDQSGVMDEESLYEASLRIEPKLPS</sequence>
<dbReference type="Gene3D" id="1.10.840.10">
    <property type="entry name" value="Ras guanine-nucleotide exchange factors catalytic domain"/>
    <property type="match status" value="1"/>
</dbReference>
<dbReference type="SMART" id="SM00229">
    <property type="entry name" value="RasGEFN"/>
    <property type="match status" value="2"/>
</dbReference>
<dbReference type="CDD" id="cd00155">
    <property type="entry name" value="RasGEF"/>
    <property type="match status" value="1"/>
</dbReference>
<feature type="compositionally biased region" description="Basic and acidic residues" evidence="3">
    <location>
        <begin position="329"/>
        <end position="343"/>
    </location>
</feature>
<dbReference type="Pfam" id="PF00617">
    <property type="entry name" value="RasGEF"/>
    <property type="match status" value="1"/>
</dbReference>
<dbReference type="FunFam" id="1.20.870.10:FF:000006">
    <property type="entry name" value="ras-specific guanine nucleotide-releasing factor 1 isoform X1"/>
    <property type="match status" value="1"/>
</dbReference>
<dbReference type="Gene3D" id="1.20.870.10">
    <property type="entry name" value="Son of sevenless (SoS) protein Chain: S domain 1"/>
    <property type="match status" value="2"/>
</dbReference>
<dbReference type="PROSITE" id="PS00720">
    <property type="entry name" value="RASGEF"/>
    <property type="match status" value="1"/>
</dbReference>
<name>A0A8C5JPJ7_JUNHY</name>
<dbReference type="PROSITE" id="PS50212">
    <property type="entry name" value="RASGEF_NTER"/>
    <property type="match status" value="1"/>
</dbReference>
<accession>A0A8C5JPJ7</accession>
<evidence type="ECO:0000256" key="4">
    <source>
        <dbReference type="SAM" id="Phobius"/>
    </source>
</evidence>
<dbReference type="InterPro" id="IPR000651">
    <property type="entry name" value="Ras-like_Gua-exchang_fac_N"/>
</dbReference>
<dbReference type="GO" id="GO:0007265">
    <property type="term" value="P:Ras protein signal transduction"/>
    <property type="evidence" value="ECO:0007669"/>
    <property type="project" value="TreeGrafter"/>
</dbReference>
<dbReference type="AlphaFoldDB" id="A0A8C5JPJ7"/>
<evidence type="ECO:0000259" key="6">
    <source>
        <dbReference type="PROSITE" id="PS50212"/>
    </source>
</evidence>
<reference evidence="7" key="1">
    <citation type="submission" date="2025-08" db="UniProtKB">
        <authorList>
            <consortium name="Ensembl"/>
        </authorList>
    </citation>
    <scope>IDENTIFICATION</scope>
</reference>
<dbReference type="OMA" id="RHLYCLS"/>
<dbReference type="InterPro" id="IPR019804">
    <property type="entry name" value="Ras_G-nucl-exch_fac_CS"/>
</dbReference>
<evidence type="ECO:0000259" key="5">
    <source>
        <dbReference type="PROSITE" id="PS50009"/>
    </source>
</evidence>
<dbReference type="InterPro" id="IPR001895">
    <property type="entry name" value="RASGEF_cat_dom"/>
</dbReference>
<dbReference type="GO" id="GO:0005085">
    <property type="term" value="F:guanyl-nucleotide exchange factor activity"/>
    <property type="evidence" value="ECO:0007669"/>
    <property type="project" value="UniProtKB-KW"/>
</dbReference>
<dbReference type="Ensembl" id="ENSJHYT00000026115.1">
    <property type="protein sequence ID" value="ENSJHYP00000021623.1"/>
    <property type="gene ID" value="ENSJHYG00000016360.1"/>
</dbReference>
<dbReference type="SUPFAM" id="SSF48366">
    <property type="entry name" value="Ras GEF"/>
    <property type="match status" value="1"/>
</dbReference>
<dbReference type="PROSITE" id="PS50009">
    <property type="entry name" value="RASGEF_CAT"/>
    <property type="match status" value="1"/>
</dbReference>
<evidence type="ECO:0000256" key="3">
    <source>
        <dbReference type="SAM" id="MobiDB-lite"/>
    </source>
</evidence>
<dbReference type="GO" id="GO:0005886">
    <property type="term" value="C:plasma membrane"/>
    <property type="evidence" value="ECO:0007669"/>
    <property type="project" value="TreeGrafter"/>
</dbReference>
<feature type="compositionally biased region" description="Polar residues" evidence="3">
    <location>
        <begin position="350"/>
        <end position="362"/>
    </location>
</feature>
<evidence type="ECO:0000313" key="8">
    <source>
        <dbReference type="Proteomes" id="UP000694408"/>
    </source>
</evidence>
<feature type="region of interest" description="Disordered" evidence="3">
    <location>
        <begin position="217"/>
        <end position="246"/>
    </location>
</feature>
<dbReference type="FunFam" id="1.20.870.10:FF:000004">
    <property type="entry name" value="Ras-specific guanine nucleotide-releasing factor 1 isoform 2"/>
    <property type="match status" value="1"/>
</dbReference>
<dbReference type="PANTHER" id="PTHR23113">
    <property type="entry name" value="GUANINE NUCLEOTIDE EXCHANGE FACTOR"/>
    <property type="match status" value="1"/>
</dbReference>
<dbReference type="Pfam" id="PF00618">
    <property type="entry name" value="RasGEF_N"/>
    <property type="match status" value="1"/>
</dbReference>
<organism evidence="7 8">
    <name type="scientific">Junco hyemalis</name>
    <name type="common">Dark-eyed junco</name>
    <dbReference type="NCBI Taxonomy" id="40217"/>
    <lineage>
        <taxon>Eukaryota</taxon>
        <taxon>Metazoa</taxon>
        <taxon>Chordata</taxon>
        <taxon>Craniata</taxon>
        <taxon>Vertebrata</taxon>
        <taxon>Euteleostomi</taxon>
        <taxon>Archelosauria</taxon>
        <taxon>Archosauria</taxon>
        <taxon>Dinosauria</taxon>
        <taxon>Saurischia</taxon>
        <taxon>Theropoda</taxon>
        <taxon>Coelurosauria</taxon>
        <taxon>Aves</taxon>
        <taxon>Neognathae</taxon>
        <taxon>Neoaves</taxon>
        <taxon>Telluraves</taxon>
        <taxon>Australaves</taxon>
        <taxon>Passeriformes</taxon>
        <taxon>Passerellidae</taxon>
        <taxon>Junco</taxon>
    </lineage>
</organism>
<dbReference type="SMART" id="SM00147">
    <property type="entry name" value="RasGEF"/>
    <property type="match status" value="1"/>
</dbReference>
<dbReference type="InterPro" id="IPR008937">
    <property type="entry name" value="Ras-like_GEF"/>
</dbReference>
<proteinExistence type="predicted"/>
<dbReference type="InterPro" id="IPR023578">
    <property type="entry name" value="Ras_GEF_dom_sf"/>
</dbReference>
<evidence type="ECO:0000256" key="2">
    <source>
        <dbReference type="PROSITE-ProRule" id="PRU00168"/>
    </source>
</evidence>
<feature type="domain" description="N-terminal Ras-GEF" evidence="6">
    <location>
        <begin position="140"/>
        <end position="255"/>
    </location>
</feature>
<dbReference type="InterPro" id="IPR036964">
    <property type="entry name" value="RASGEF_cat_dom_sf"/>
</dbReference>
<keyword evidence="4" id="KW-0812">Transmembrane</keyword>
<dbReference type="CDD" id="cd06224">
    <property type="entry name" value="REM"/>
    <property type="match status" value="1"/>
</dbReference>
<protein>
    <submittedName>
        <fullName evidence="7">Ras protein specific guanine nucleotide releasing factor 1</fullName>
    </submittedName>
</protein>
<feature type="domain" description="Ras-GEF" evidence="5">
    <location>
        <begin position="501"/>
        <end position="729"/>
    </location>
</feature>
<keyword evidence="8" id="KW-1185">Reference proteome</keyword>
<evidence type="ECO:0000313" key="7">
    <source>
        <dbReference type="Ensembl" id="ENSJHYP00000021623.1"/>
    </source>
</evidence>